<dbReference type="Proteomes" id="UP000242188">
    <property type="component" value="Unassembled WGS sequence"/>
</dbReference>
<gene>
    <name evidence="1" type="ORF">KP79_PYT09220</name>
</gene>
<organism evidence="1 2">
    <name type="scientific">Mizuhopecten yessoensis</name>
    <name type="common">Japanese scallop</name>
    <name type="synonym">Patinopecten yessoensis</name>
    <dbReference type="NCBI Taxonomy" id="6573"/>
    <lineage>
        <taxon>Eukaryota</taxon>
        <taxon>Metazoa</taxon>
        <taxon>Spiralia</taxon>
        <taxon>Lophotrochozoa</taxon>
        <taxon>Mollusca</taxon>
        <taxon>Bivalvia</taxon>
        <taxon>Autobranchia</taxon>
        <taxon>Pteriomorphia</taxon>
        <taxon>Pectinida</taxon>
        <taxon>Pectinoidea</taxon>
        <taxon>Pectinidae</taxon>
        <taxon>Mizuhopecten</taxon>
    </lineage>
</organism>
<keyword evidence="2" id="KW-1185">Reference proteome</keyword>
<dbReference type="EMBL" id="NEDP02005443">
    <property type="protein sequence ID" value="OWF40816.1"/>
    <property type="molecule type" value="Genomic_DNA"/>
</dbReference>
<accession>A0A210PWH6</accession>
<reference evidence="1 2" key="1">
    <citation type="journal article" date="2017" name="Nat. Ecol. Evol.">
        <title>Scallop genome provides insights into evolution of bilaterian karyotype and development.</title>
        <authorList>
            <person name="Wang S."/>
            <person name="Zhang J."/>
            <person name="Jiao W."/>
            <person name="Li J."/>
            <person name="Xun X."/>
            <person name="Sun Y."/>
            <person name="Guo X."/>
            <person name="Huan P."/>
            <person name="Dong B."/>
            <person name="Zhang L."/>
            <person name="Hu X."/>
            <person name="Sun X."/>
            <person name="Wang J."/>
            <person name="Zhao C."/>
            <person name="Wang Y."/>
            <person name="Wang D."/>
            <person name="Huang X."/>
            <person name="Wang R."/>
            <person name="Lv J."/>
            <person name="Li Y."/>
            <person name="Zhang Z."/>
            <person name="Liu B."/>
            <person name="Lu W."/>
            <person name="Hui Y."/>
            <person name="Liang J."/>
            <person name="Zhou Z."/>
            <person name="Hou R."/>
            <person name="Li X."/>
            <person name="Liu Y."/>
            <person name="Li H."/>
            <person name="Ning X."/>
            <person name="Lin Y."/>
            <person name="Zhao L."/>
            <person name="Xing Q."/>
            <person name="Dou J."/>
            <person name="Li Y."/>
            <person name="Mao J."/>
            <person name="Guo H."/>
            <person name="Dou H."/>
            <person name="Li T."/>
            <person name="Mu C."/>
            <person name="Jiang W."/>
            <person name="Fu Q."/>
            <person name="Fu X."/>
            <person name="Miao Y."/>
            <person name="Liu J."/>
            <person name="Yu Q."/>
            <person name="Li R."/>
            <person name="Liao H."/>
            <person name="Li X."/>
            <person name="Kong Y."/>
            <person name="Jiang Z."/>
            <person name="Chourrout D."/>
            <person name="Li R."/>
            <person name="Bao Z."/>
        </authorList>
    </citation>
    <scope>NUCLEOTIDE SEQUENCE [LARGE SCALE GENOMIC DNA]</scope>
    <source>
        <strain evidence="1 2">PY_sf001</strain>
    </source>
</reference>
<proteinExistence type="predicted"/>
<dbReference type="OrthoDB" id="330671at2759"/>
<dbReference type="AlphaFoldDB" id="A0A210PWH6"/>
<dbReference type="PANTHER" id="PTHR21174">
    <property type="match status" value="1"/>
</dbReference>
<dbReference type="PANTHER" id="PTHR21174:SF0">
    <property type="entry name" value="HD PHOSPHOHYDROLASE FAMILY PROTEIN-RELATED"/>
    <property type="match status" value="1"/>
</dbReference>
<protein>
    <submittedName>
        <fullName evidence="1">Uncharacterized protein</fullName>
    </submittedName>
</protein>
<name>A0A210PWH6_MIZYE</name>
<dbReference type="PIRSF" id="PIRSF035170">
    <property type="entry name" value="HD_phosphohydro"/>
    <property type="match status" value="1"/>
</dbReference>
<comment type="caution">
    <text evidence="1">The sequence shown here is derived from an EMBL/GenBank/DDBJ whole genome shotgun (WGS) entry which is preliminary data.</text>
</comment>
<dbReference type="InterPro" id="IPR009218">
    <property type="entry name" value="HD_phosphohydro"/>
</dbReference>
<sequence length="222" mass="26163">MADSDSVRQRWHDVNKEIGVSEVVAERWWGVVRDLYSDPARHYHTLQHLREMFQHFDFAGGHITFCYPRLVTLAVFFHDIIYEPKKPDNEERSADKFEEYAAEVNVLSDVDCKKVKDWILLTKSHTALKGDNSGDEHYFLDIDMAVLGRPVADYDEYANQIRAEYIHVPEEIYRSKRAQILEDFLTRLPLFSTKLFQKQFEDRAKTNLIREIGRLRDNSIPL</sequence>
<dbReference type="SUPFAM" id="SSF109604">
    <property type="entry name" value="HD-domain/PDEase-like"/>
    <property type="match status" value="1"/>
</dbReference>
<evidence type="ECO:0000313" key="1">
    <source>
        <dbReference type="EMBL" id="OWF40816.1"/>
    </source>
</evidence>
<evidence type="ECO:0000313" key="2">
    <source>
        <dbReference type="Proteomes" id="UP000242188"/>
    </source>
</evidence>